<protein>
    <submittedName>
        <fullName evidence="1">Thioesterase family protein</fullName>
    </submittedName>
</protein>
<dbReference type="Gene3D" id="3.10.129.10">
    <property type="entry name" value="Hotdog Thioesterase"/>
    <property type="match status" value="1"/>
</dbReference>
<keyword evidence="2" id="KW-1185">Reference proteome</keyword>
<dbReference type="RefSeq" id="WP_194106853.1">
    <property type="nucleotide sequence ID" value="NZ_JADFFM010000002.1"/>
</dbReference>
<dbReference type="Proteomes" id="UP000632774">
    <property type="component" value="Unassembled WGS sequence"/>
</dbReference>
<sequence length="152" mass="17232">MNVFYEGQVLWSQIDANQHMRHSAYADIAAQARLNMLESVGLKTTTLFEYKIGPVLFREELRYLREISLGDDVKVSCEIISSRADGSRWTIRHEIFRGDGTKAAIIIAEGAWIDMKKRKLAILPAAISEMFAKAPRADDYQEQGPKLKAETQ</sequence>
<evidence type="ECO:0000313" key="1">
    <source>
        <dbReference type="EMBL" id="MBE9667387.1"/>
    </source>
</evidence>
<name>A0ABR9XJM2_9SPHI</name>
<dbReference type="PANTHER" id="PTHR31793">
    <property type="entry name" value="4-HYDROXYBENZOYL-COA THIOESTERASE FAMILY MEMBER"/>
    <property type="match status" value="1"/>
</dbReference>
<dbReference type="PANTHER" id="PTHR31793:SF24">
    <property type="entry name" value="LONG-CHAIN ACYL-COA THIOESTERASE FADM"/>
    <property type="match status" value="1"/>
</dbReference>
<gene>
    <name evidence="1" type="ORF">IRJ18_13530</name>
</gene>
<evidence type="ECO:0000313" key="2">
    <source>
        <dbReference type="Proteomes" id="UP000632774"/>
    </source>
</evidence>
<organism evidence="1 2">
    <name type="scientific">Mucilaginibacter boryungensis</name>
    <dbReference type="NCBI Taxonomy" id="768480"/>
    <lineage>
        <taxon>Bacteria</taxon>
        <taxon>Pseudomonadati</taxon>
        <taxon>Bacteroidota</taxon>
        <taxon>Sphingobacteriia</taxon>
        <taxon>Sphingobacteriales</taxon>
        <taxon>Sphingobacteriaceae</taxon>
        <taxon>Mucilaginibacter</taxon>
    </lineage>
</organism>
<reference evidence="1 2" key="1">
    <citation type="submission" date="2020-10" db="EMBL/GenBank/DDBJ databases">
        <title>Mucilaginibacter mali sp. nov., isolated from rhizosphere soil of apple orchard.</title>
        <authorList>
            <person name="Lee J.-S."/>
            <person name="Kim H.S."/>
            <person name="Kim J.-S."/>
        </authorList>
    </citation>
    <scope>NUCLEOTIDE SEQUENCE [LARGE SCALE GENOMIC DNA]</scope>
    <source>
        <strain evidence="1 2">KCTC 23157</strain>
    </source>
</reference>
<accession>A0ABR9XJM2</accession>
<dbReference type="InterPro" id="IPR050563">
    <property type="entry name" value="4-hydroxybenzoyl-CoA_TE"/>
</dbReference>
<proteinExistence type="predicted"/>
<comment type="caution">
    <text evidence="1">The sequence shown here is derived from an EMBL/GenBank/DDBJ whole genome shotgun (WGS) entry which is preliminary data.</text>
</comment>
<dbReference type="SUPFAM" id="SSF54637">
    <property type="entry name" value="Thioesterase/thiol ester dehydrase-isomerase"/>
    <property type="match status" value="1"/>
</dbReference>
<dbReference type="InterPro" id="IPR029069">
    <property type="entry name" value="HotDog_dom_sf"/>
</dbReference>
<dbReference type="CDD" id="cd00586">
    <property type="entry name" value="4HBT"/>
    <property type="match status" value="1"/>
</dbReference>
<dbReference type="EMBL" id="JADFFM010000002">
    <property type="protein sequence ID" value="MBE9667387.1"/>
    <property type="molecule type" value="Genomic_DNA"/>
</dbReference>
<dbReference type="Pfam" id="PF13279">
    <property type="entry name" value="4HBT_2"/>
    <property type="match status" value="1"/>
</dbReference>